<sequence>MGVRCASRESAEKLLLQYLERAFQLEKLAATEADENFKAQLRTQSQAYRKMAAKRARDYGLPAPSAVDLS</sequence>
<name>A0AAE7P1Y2_9BRAD</name>
<proteinExistence type="predicted"/>
<dbReference type="Proteomes" id="UP000594015">
    <property type="component" value="Chromosome"/>
</dbReference>
<gene>
    <name evidence="1" type="ORF">WN72_44615</name>
</gene>
<organism evidence="1 2">
    <name type="scientific">Bradyrhizobium arachidis</name>
    <dbReference type="NCBI Taxonomy" id="858423"/>
    <lineage>
        <taxon>Bacteria</taxon>
        <taxon>Pseudomonadati</taxon>
        <taxon>Pseudomonadota</taxon>
        <taxon>Alphaproteobacteria</taxon>
        <taxon>Hyphomicrobiales</taxon>
        <taxon>Nitrobacteraceae</taxon>
        <taxon>Bradyrhizobium</taxon>
    </lineage>
</organism>
<dbReference type="EMBL" id="CP030050">
    <property type="protein sequence ID" value="QOZ73909.1"/>
    <property type="molecule type" value="Genomic_DNA"/>
</dbReference>
<dbReference type="AlphaFoldDB" id="A0AAE7P1Y2"/>
<reference evidence="1 2" key="1">
    <citation type="submission" date="2018-06" db="EMBL/GenBank/DDBJ databases">
        <title>Comparative genomics of Bradyrhizobium nodulating Arachidis hypogaea.</title>
        <authorList>
            <person name="Li Y."/>
        </authorList>
    </citation>
    <scope>NUCLEOTIDE SEQUENCE [LARGE SCALE GENOMIC DNA]</scope>
    <source>
        <strain evidence="1 2">CCBAU 051107</strain>
    </source>
</reference>
<evidence type="ECO:0000313" key="1">
    <source>
        <dbReference type="EMBL" id="QOZ73909.1"/>
    </source>
</evidence>
<dbReference type="KEGG" id="barh:WN72_44615"/>
<accession>A0AAE7P1Y2</accession>
<protein>
    <submittedName>
        <fullName evidence="1">Uncharacterized protein</fullName>
    </submittedName>
</protein>
<evidence type="ECO:0000313" key="2">
    <source>
        <dbReference type="Proteomes" id="UP000594015"/>
    </source>
</evidence>